<protein>
    <recommendedName>
        <fullName evidence="1">SLH domain-containing protein</fullName>
    </recommendedName>
</protein>
<dbReference type="EMBL" id="BORU01000001">
    <property type="protein sequence ID" value="GIO53292.1"/>
    <property type="molecule type" value="Genomic_DNA"/>
</dbReference>
<feature type="domain" description="SLH" evidence="1">
    <location>
        <begin position="60"/>
        <end position="123"/>
    </location>
</feature>
<name>A0ABQ4L9W8_9BACL</name>
<feature type="domain" description="SLH" evidence="1">
    <location>
        <begin position="190"/>
        <end position="253"/>
    </location>
</feature>
<organism evidence="2 3">
    <name type="scientific">Paenibacillus cineris</name>
    <dbReference type="NCBI Taxonomy" id="237530"/>
    <lineage>
        <taxon>Bacteria</taxon>
        <taxon>Bacillati</taxon>
        <taxon>Bacillota</taxon>
        <taxon>Bacilli</taxon>
        <taxon>Bacillales</taxon>
        <taxon>Paenibacillaceae</taxon>
        <taxon>Paenibacillus</taxon>
    </lineage>
</organism>
<proteinExistence type="predicted"/>
<evidence type="ECO:0000313" key="2">
    <source>
        <dbReference type="EMBL" id="GIO53292.1"/>
    </source>
</evidence>
<evidence type="ECO:0000259" key="1">
    <source>
        <dbReference type="PROSITE" id="PS51272"/>
    </source>
</evidence>
<comment type="caution">
    <text evidence="2">The sequence shown here is derived from an EMBL/GenBank/DDBJ whole genome shotgun (WGS) entry which is preliminary data.</text>
</comment>
<dbReference type="Proteomes" id="UP000676601">
    <property type="component" value="Unassembled WGS sequence"/>
</dbReference>
<gene>
    <name evidence="2" type="ORF">J21TS7_16100</name>
</gene>
<keyword evidence="3" id="KW-1185">Reference proteome</keyword>
<dbReference type="Pfam" id="PF00395">
    <property type="entry name" value="SLH"/>
    <property type="match status" value="2"/>
</dbReference>
<reference evidence="2 3" key="1">
    <citation type="submission" date="2021-03" db="EMBL/GenBank/DDBJ databases">
        <title>Antimicrobial resistance genes in bacteria isolated from Japanese honey, and their potential for conferring macrolide and lincosamide resistance in the American foulbrood pathogen Paenibacillus larvae.</title>
        <authorList>
            <person name="Okamoto M."/>
            <person name="Kumagai M."/>
            <person name="Kanamori H."/>
            <person name="Takamatsu D."/>
        </authorList>
    </citation>
    <scope>NUCLEOTIDE SEQUENCE [LARGE SCALE GENOMIC DNA]</scope>
    <source>
        <strain evidence="2 3">J21TS7</strain>
    </source>
</reference>
<evidence type="ECO:0000313" key="3">
    <source>
        <dbReference type="Proteomes" id="UP000676601"/>
    </source>
</evidence>
<dbReference type="PROSITE" id="PS51272">
    <property type="entry name" value="SLH"/>
    <property type="match status" value="2"/>
</dbReference>
<sequence length="256" mass="28288">MWGYFVPFYPSVQPFFPPSRQTDQIGKYYAWSGCIVNKLLQGAVVIAALIGLAASPSQTYADDSFKDLTGVQEKEKIESLHARGLVQGMTGDEFQPQAGLTASQGVTMIVKSLKLNLDGIAFIKKPEAKDVFTRVANDAWYAQPFIVAHYNELDIPTSIEPGRTLTREEFIHYLVQGIERTGAYPLPKIYIQIKDEASITGAYQGTIERALVYKVAALDPEGNIHPKTTITRAEAAAMIYEAVAFVESHQQVKSQP</sequence>
<dbReference type="InterPro" id="IPR001119">
    <property type="entry name" value="SLH_dom"/>
</dbReference>
<accession>A0ABQ4L9W8</accession>